<accession>A0ABR1SV48</accession>
<protein>
    <submittedName>
        <fullName evidence="1">Uncharacterized protein</fullName>
    </submittedName>
</protein>
<comment type="caution">
    <text evidence="1">The sequence shown here is derived from an EMBL/GenBank/DDBJ whole genome shotgun (WGS) entry which is preliminary data.</text>
</comment>
<dbReference type="Proteomes" id="UP001396898">
    <property type="component" value="Unassembled WGS sequence"/>
</dbReference>
<organism evidence="1 2">
    <name type="scientific">Apiospora marii</name>
    <dbReference type="NCBI Taxonomy" id="335849"/>
    <lineage>
        <taxon>Eukaryota</taxon>
        <taxon>Fungi</taxon>
        <taxon>Dikarya</taxon>
        <taxon>Ascomycota</taxon>
        <taxon>Pezizomycotina</taxon>
        <taxon>Sordariomycetes</taxon>
        <taxon>Xylariomycetidae</taxon>
        <taxon>Amphisphaeriales</taxon>
        <taxon>Apiosporaceae</taxon>
        <taxon>Apiospora</taxon>
    </lineage>
</organism>
<evidence type="ECO:0000313" key="1">
    <source>
        <dbReference type="EMBL" id="KAK8037383.1"/>
    </source>
</evidence>
<gene>
    <name evidence="1" type="ORF">PG991_000729</name>
</gene>
<sequence length="327" mass="37142">MIAVTGEASYIEGIVTNKISELNPVMFMLDNIRQIESDVVDTLSGTELESKQARMHTVHELMDELDRTISGKLGPTWPNLLRLNCPKDPSQPPVPLLELAIASRISSYVIKKLEENPEIPETIFERPWLDWVLRPNPEYQSTKSKVRLRERLPKRMQSQSNYAEPYILKPPSPDTTPMVPNKPLALYLLDHGANPNQKLALMPGAAPSTTVWAAFLADYYRYACDEAQSYPPATQNDLYQVIIAMIDKGADTAITVPNFYTSGPNFYTSHDQEVKTKNISVARVARRLLSNKRQVETIEAALKRRETEKQTYLAPIISWFRLGKQWV</sequence>
<evidence type="ECO:0000313" key="2">
    <source>
        <dbReference type="Proteomes" id="UP001396898"/>
    </source>
</evidence>
<keyword evidence="2" id="KW-1185">Reference proteome</keyword>
<dbReference type="EMBL" id="JAQQWI010000002">
    <property type="protein sequence ID" value="KAK8037383.1"/>
    <property type="molecule type" value="Genomic_DNA"/>
</dbReference>
<proteinExistence type="predicted"/>
<name>A0ABR1SV48_9PEZI</name>
<reference evidence="1 2" key="1">
    <citation type="submission" date="2023-01" db="EMBL/GenBank/DDBJ databases">
        <title>Analysis of 21 Apiospora genomes using comparative genomics revels a genus with tremendous synthesis potential of carbohydrate active enzymes and secondary metabolites.</title>
        <authorList>
            <person name="Sorensen T."/>
        </authorList>
    </citation>
    <scope>NUCLEOTIDE SEQUENCE [LARGE SCALE GENOMIC DNA]</scope>
    <source>
        <strain evidence="1 2">CBS 20057</strain>
    </source>
</reference>